<organism evidence="2 4">
    <name type="scientific">Populus alba x Populus x berolinensis</name>
    <dbReference type="NCBI Taxonomy" id="444605"/>
    <lineage>
        <taxon>Eukaryota</taxon>
        <taxon>Viridiplantae</taxon>
        <taxon>Streptophyta</taxon>
        <taxon>Embryophyta</taxon>
        <taxon>Tracheophyta</taxon>
        <taxon>Spermatophyta</taxon>
        <taxon>Magnoliopsida</taxon>
        <taxon>eudicotyledons</taxon>
        <taxon>Gunneridae</taxon>
        <taxon>Pentapetalae</taxon>
        <taxon>rosids</taxon>
        <taxon>fabids</taxon>
        <taxon>Malpighiales</taxon>
        <taxon>Salicaceae</taxon>
        <taxon>Saliceae</taxon>
        <taxon>Populus</taxon>
    </lineage>
</organism>
<keyword evidence="4" id="KW-1185">Reference proteome</keyword>
<evidence type="ECO:0000256" key="1">
    <source>
        <dbReference type="SAM" id="SignalP"/>
    </source>
</evidence>
<comment type="caution">
    <text evidence="2">The sequence shown here is derived from an EMBL/GenBank/DDBJ whole genome shotgun (WGS) entry which is preliminary data.</text>
</comment>
<feature type="chain" id="PRO_5042441653" evidence="1">
    <location>
        <begin position="23"/>
        <end position="85"/>
    </location>
</feature>
<proteinExistence type="predicted"/>
<protein>
    <submittedName>
        <fullName evidence="2">Uncharacterized protein</fullName>
    </submittedName>
</protein>
<keyword evidence="1" id="KW-0732">Signal</keyword>
<evidence type="ECO:0000313" key="4">
    <source>
        <dbReference type="Proteomes" id="UP001164929"/>
    </source>
</evidence>
<dbReference type="EMBL" id="JAQIZT010000001">
    <property type="protein sequence ID" value="KAJ7011925.1"/>
    <property type="molecule type" value="Genomic_DNA"/>
</dbReference>
<sequence>MLFGHRWGGSFVAFVLVRETVACGRWKREDLLAAGWKAALSVAERSTAGREKIWYVAGCSGVSLEKENGAVVLEKGRDRGLGEKT</sequence>
<name>A0AAD6RMW9_9ROSI</name>
<reference evidence="2 4" key="1">
    <citation type="journal article" date="2023" name="Mol. Ecol. Resour.">
        <title>Chromosome-level genome assembly of a triploid poplar Populus alba 'Berolinensis'.</title>
        <authorList>
            <person name="Chen S."/>
            <person name="Yu Y."/>
            <person name="Wang X."/>
            <person name="Wang S."/>
            <person name="Zhang T."/>
            <person name="Zhou Y."/>
            <person name="He R."/>
            <person name="Meng N."/>
            <person name="Wang Y."/>
            <person name="Liu W."/>
            <person name="Liu Z."/>
            <person name="Liu J."/>
            <person name="Guo Q."/>
            <person name="Huang H."/>
            <person name="Sederoff R.R."/>
            <person name="Wang G."/>
            <person name="Qu G."/>
            <person name="Chen S."/>
        </authorList>
    </citation>
    <scope>NUCLEOTIDE SEQUENCE [LARGE SCALE GENOMIC DNA]</scope>
    <source>
        <strain evidence="2">SC-2020</strain>
    </source>
</reference>
<feature type="signal peptide" evidence="1">
    <location>
        <begin position="1"/>
        <end position="22"/>
    </location>
</feature>
<evidence type="ECO:0000313" key="3">
    <source>
        <dbReference type="EMBL" id="KAJ7011929.1"/>
    </source>
</evidence>
<dbReference type="EMBL" id="JAQIZT010000001">
    <property type="protein sequence ID" value="KAJ7011929.1"/>
    <property type="molecule type" value="Genomic_DNA"/>
</dbReference>
<dbReference type="Proteomes" id="UP001164929">
    <property type="component" value="Chromosome 1"/>
</dbReference>
<accession>A0AAD6RMW9</accession>
<dbReference type="AlphaFoldDB" id="A0AAD6RMW9"/>
<evidence type="ECO:0000313" key="2">
    <source>
        <dbReference type="EMBL" id="KAJ7011925.1"/>
    </source>
</evidence>
<gene>
    <name evidence="2" type="ORF">NC653_002119</name>
    <name evidence="3" type="ORF">NC653_002121</name>
</gene>